<evidence type="ECO:0000313" key="2">
    <source>
        <dbReference type="Proteomes" id="UP001396334"/>
    </source>
</evidence>
<keyword evidence="2" id="KW-1185">Reference proteome</keyword>
<dbReference type="EMBL" id="JBBPBN010000079">
    <property type="protein sequence ID" value="KAK8983873.1"/>
    <property type="molecule type" value="Genomic_DNA"/>
</dbReference>
<sequence>MGPNMMCMGKNIGALSQEPTDKWLELSLGVNRSWGFDDLNKSCSIKKDFETGLALALSPSFASHKMRKAMENPEHCVTVYKRKRVELETKTLPMRVPDQLRIGPSHDP</sequence>
<reference evidence="1 2" key="1">
    <citation type="journal article" date="2024" name="G3 (Bethesda)">
        <title>Genome assembly of Hibiscus sabdariffa L. provides insights into metabolisms of medicinal natural products.</title>
        <authorList>
            <person name="Kim T."/>
        </authorList>
    </citation>
    <scope>NUCLEOTIDE SEQUENCE [LARGE SCALE GENOMIC DNA]</scope>
    <source>
        <strain evidence="1">TK-2024</strain>
        <tissue evidence="1">Old leaves</tissue>
    </source>
</reference>
<gene>
    <name evidence="1" type="ORF">V6N11_009655</name>
</gene>
<dbReference type="Proteomes" id="UP001396334">
    <property type="component" value="Unassembled WGS sequence"/>
</dbReference>
<proteinExistence type="predicted"/>
<protein>
    <submittedName>
        <fullName evidence="1">Uncharacterized protein</fullName>
    </submittedName>
</protein>
<accession>A0ABR2P5Z6</accession>
<evidence type="ECO:0000313" key="1">
    <source>
        <dbReference type="EMBL" id="KAK8983873.1"/>
    </source>
</evidence>
<name>A0ABR2P5Z6_9ROSI</name>
<comment type="caution">
    <text evidence="1">The sequence shown here is derived from an EMBL/GenBank/DDBJ whole genome shotgun (WGS) entry which is preliminary data.</text>
</comment>
<organism evidence="1 2">
    <name type="scientific">Hibiscus sabdariffa</name>
    <name type="common">roselle</name>
    <dbReference type="NCBI Taxonomy" id="183260"/>
    <lineage>
        <taxon>Eukaryota</taxon>
        <taxon>Viridiplantae</taxon>
        <taxon>Streptophyta</taxon>
        <taxon>Embryophyta</taxon>
        <taxon>Tracheophyta</taxon>
        <taxon>Spermatophyta</taxon>
        <taxon>Magnoliopsida</taxon>
        <taxon>eudicotyledons</taxon>
        <taxon>Gunneridae</taxon>
        <taxon>Pentapetalae</taxon>
        <taxon>rosids</taxon>
        <taxon>malvids</taxon>
        <taxon>Malvales</taxon>
        <taxon>Malvaceae</taxon>
        <taxon>Malvoideae</taxon>
        <taxon>Hibiscus</taxon>
    </lineage>
</organism>